<reference evidence="8" key="1">
    <citation type="journal article" date="2019" name="Int. J. Syst. Evol. Microbiol.">
        <title>The Global Catalogue of Microorganisms (GCM) 10K type strain sequencing project: providing services to taxonomists for standard genome sequencing and annotation.</title>
        <authorList>
            <consortium name="The Broad Institute Genomics Platform"/>
            <consortium name="The Broad Institute Genome Sequencing Center for Infectious Disease"/>
            <person name="Wu L."/>
            <person name="Ma J."/>
        </authorList>
    </citation>
    <scope>NUCLEOTIDE SEQUENCE [LARGE SCALE GENOMIC DNA]</scope>
    <source>
        <strain evidence="8">CGMCC 1.19062</strain>
    </source>
</reference>
<evidence type="ECO:0000313" key="7">
    <source>
        <dbReference type="EMBL" id="MFD2263530.1"/>
    </source>
</evidence>
<dbReference type="Gene3D" id="1.10.287.70">
    <property type="match status" value="1"/>
</dbReference>
<proteinExistence type="predicted"/>
<sequence length="269" mass="29813">MDFLKNLVESKRFERAIIALILLNAITLGLETSKAVMDAAGGVIELLDHIILAVFVFEVVARLVVYRLNFFKDPWRIFDLLIVVISLLPATGNLSIMRALRVLRVMRMVAMVPSMRRVVNGLIGSLPGMGSVTLLLCLVFYVAAVMATRLYGEDFEEFFGTIGASSYTLFQIMTLEGWSGEVVRPVMEKHPLAWAFFLPFILVTTFTVLNLFIGIIVSAMEDSAKEEEVEQGNAPATADQQTQILEELQALRREVAVLRQSTAAPVAGE</sequence>
<feature type="transmembrane region" description="Helical" evidence="5">
    <location>
        <begin position="77"/>
        <end position="97"/>
    </location>
</feature>
<keyword evidence="4 5" id="KW-0472">Membrane</keyword>
<comment type="caution">
    <text evidence="7">The sequence shown here is derived from an EMBL/GenBank/DDBJ whole genome shotgun (WGS) entry which is preliminary data.</text>
</comment>
<dbReference type="InterPro" id="IPR043203">
    <property type="entry name" value="VGCC_Ca_Na"/>
</dbReference>
<gene>
    <name evidence="7" type="ORF">ACFSM5_11570</name>
</gene>
<feature type="transmembrane region" description="Helical" evidence="5">
    <location>
        <begin position="118"/>
        <end position="144"/>
    </location>
</feature>
<dbReference type="Gene3D" id="1.20.120.350">
    <property type="entry name" value="Voltage-gated potassium channels. Chain C"/>
    <property type="match status" value="1"/>
</dbReference>
<evidence type="ECO:0000256" key="1">
    <source>
        <dbReference type="ARBA" id="ARBA00004141"/>
    </source>
</evidence>
<feature type="domain" description="Ion transport" evidence="6">
    <location>
        <begin position="11"/>
        <end position="226"/>
    </location>
</feature>
<comment type="subcellular location">
    <subcellularLocation>
        <location evidence="1">Membrane</location>
        <topology evidence="1">Multi-pass membrane protein</topology>
    </subcellularLocation>
</comment>
<evidence type="ECO:0000259" key="6">
    <source>
        <dbReference type="Pfam" id="PF00520"/>
    </source>
</evidence>
<feature type="transmembrane region" description="Helical" evidence="5">
    <location>
        <begin position="12"/>
        <end position="30"/>
    </location>
</feature>
<feature type="transmembrane region" description="Helical" evidence="5">
    <location>
        <begin position="192"/>
        <end position="217"/>
    </location>
</feature>
<evidence type="ECO:0000256" key="3">
    <source>
        <dbReference type="ARBA" id="ARBA00022989"/>
    </source>
</evidence>
<evidence type="ECO:0000313" key="8">
    <source>
        <dbReference type="Proteomes" id="UP001597295"/>
    </source>
</evidence>
<name>A0ABW5DWA1_9PROT</name>
<evidence type="ECO:0000256" key="4">
    <source>
        <dbReference type="ARBA" id="ARBA00023136"/>
    </source>
</evidence>
<keyword evidence="8" id="KW-1185">Reference proteome</keyword>
<organism evidence="7 8">
    <name type="scientific">Lacibacterium aquatile</name>
    <dbReference type="NCBI Taxonomy" id="1168082"/>
    <lineage>
        <taxon>Bacteria</taxon>
        <taxon>Pseudomonadati</taxon>
        <taxon>Pseudomonadota</taxon>
        <taxon>Alphaproteobacteria</taxon>
        <taxon>Rhodospirillales</taxon>
        <taxon>Rhodospirillaceae</taxon>
    </lineage>
</organism>
<dbReference type="PANTHER" id="PTHR10037">
    <property type="entry name" value="VOLTAGE-GATED CATION CHANNEL CALCIUM AND SODIUM"/>
    <property type="match status" value="1"/>
</dbReference>
<feature type="transmembrane region" description="Helical" evidence="5">
    <location>
        <begin position="42"/>
        <end position="65"/>
    </location>
</feature>
<accession>A0ABW5DWA1</accession>
<dbReference type="RefSeq" id="WP_379876548.1">
    <property type="nucleotide sequence ID" value="NZ_JBHUIP010000012.1"/>
</dbReference>
<keyword evidence="2 5" id="KW-0812">Transmembrane</keyword>
<dbReference type="SUPFAM" id="SSF81324">
    <property type="entry name" value="Voltage-gated potassium channels"/>
    <property type="match status" value="1"/>
</dbReference>
<dbReference type="EMBL" id="JBHUIP010000012">
    <property type="protein sequence ID" value="MFD2263530.1"/>
    <property type="molecule type" value="Genomic_DNA"/>
</dbReference>
<dbReference type="Pfam" id="PF00520">
    <property type="entry name" value="Ion_trans"/>
    <property type="match status" value="1"/>
</dbReference>
<dbReference type="PANTHER" id="PTHR10037:SF62">
    <property type="entry name" value="SODIUM CHANNEL PROTEIN 60E"/>
    <property type="match status" value="1"/>
</dbReference>
<evidence type="ECO:0000256" key="2">
    <source>
        <dbReference type="ARBA" id="ARBA00022692"/>
    </source>
</evidence>
<evidence type="ECO:0000256" key="5">
    <source>
        <dbReference type="SAM" id="Phobius"/>
    </source>
</evidence>
<protein>
    <submittedName>
        <fullName evidence="7">Ion transporter</fullName>
    </submittedName>
</protein>
<dbReference type="InterPro" id="IPR027359">
    <property type="entry name" value="Volt_channel_dom_sf"/>
</dbReference>
<keyword evidence="3 5" id="KW-1133">Transmembrane helix</keyword>
<dbReference type="InterPro" id="IPR005821">
    <property type="entry name" value="Ion_trans_dom"/>
</dbReference>
<dbReference type="Proteomes" id="UP001597295">
    <property type="component" value="Unassembled WGS sequence"/>
</dbReference>